<keyword evidence="8" id="KW-1185">Reference proteome</keyword>
<name>A0A8J8M7Q0_9FIRM</name>
<evidence type="ECO:0000256" key="4">
    <source>
        <dbReference type="ARBA" id="ARBA00023139"/>
    </source>
</evidence>
<gene>
    <name evidence="7" type="ORF">HYG85_01775</name>
</gene>
<organism evidence="7 8">
    <name type="scientific">Vallitalea guaymasensis</name>
    <dbReference type="NCBI Taxonomy" id="1185412"/>
    <lineage>
        <taxon>Bacteria</taxon>
        <taxon>Bacillati</taxon>
        <taxon>Bacillota</taxon>
        <taxon>Clostridia</taxon>
        <taxon>Lachnospirales</taxon>
        <taxon>Vallitaleaceae</taxon>
        <taxon>Vallitalea</taxon>
    </lineage>
</organism>
<sequence length="539" mass="62363">MHFFKQSIAVVLTFMIISTVLTGCAQSKETDIEKDVLQKISNPYEEKLEISISFWGIENSFRKGVDDALLKEVEEKFNVSFKVIPTAWSDWSEKYITYAASGELPDVFAHDIIGNSIYHNWIKEGLIRSIPEDLSKYPNVQKIFNQADAKKTKYVDGNYYMIPRQTYKSVNRWALDRVIMVRKDWMENLGISDPQNFEEFKAMLKAFVEDDPDNNGKDDTIGLVINNMNFAALLFLGSYPELSNIPRCWVKEDSKWMPAYANRKAIDAIGQLKELYQEGLLYKNFAIANTEDAKNKFAEGKAGVFFYGNSYNYIPDMWDRYNPDQNFLDAVKYLHMWPAPDGNIYKYTEATWWSESYFSSKCSDEKMERILAIYEWTLSEEGSLTCRLGIKGKDWDIKDGEIVITRPKDENGNFINMFEYYPSFEVLSNMAAWQQDIMYEKNALNNSICGEDVVDMSIREMAWHDNNAKIVNYNYDIVFMSTPAKDRLSRVNINDEIVKIILSEKSVEEAYNDMIDRLNENGLQEAINEVTAKAAQSGY</sequence>
<keyword evidence="2 6" id="KW-0732">Signal</keyword>
<dbReference type="EMBL" id="CP058561">
    <property type="protein sequence ID" value="QUH27710.1"/>
    <property type="molecule type" value="Genomic_DNA"/>
</dbReference>
<evidence type="ECO:0000256" key="1">
    <source>
        <dbReference type="ARBA" id="ARBA00022475"/>
    </source>
</evidence>
<dbReference type="RefSeq" id="WP_212692027.1">
    <property type="nucleotide sequence ID" value="NZ_CP058561.1"/>
</dbReference>
<dbReference type="Gene3D" id="3.40.190.10">
    <property type="entry name" value="Periplasmic binding protein-like II"/>
    <property type="match status" value="2"/>
</dbReference>
<evidence type="ECO:0000256" key="5">
    <source>
        <dbReference type="ARBA" id="ARBA00023288"/>
    </source>
</evidence>
<reference evidence="7 8" key="1">
    <citation type="submission" date="2020-07" db="EMBL/GenBank/DDBJ databases">
        <title>Vallitalea guaymasensis genome.</title>
        <authorList>
            <person name="Postec A."/>
        </authorList>
    </citation>
    <scope>NUCLEOTIDE SEQUENCE [LARGE SCALE GENOMIC DNA]</scope>
    <source>
        <strain evidence="7 8">Ra1766G1</strain>
    </source>
</reference>
<dbReference type="PROSITE" id="PS51257">
    <property type="entry name" value="PROKAR_LIPOPROTEIN"/>
    <property type="match status" value="1"/>
</dbReference>
<accession>A0A8J8M7Q0</accession>
<dbReference type="Proteomes" id="UP000677305">
    <property type="component" value="Chromosome"/>
</dbReference>
<protein>
    <submittedName>
        <fullName evidence="7">Extracellular solute-binding protein</fullName>
    </submittedName>
</protein>
<evidence type="ECO:0000256" key="3">
    <source>
        <dbReference type="ARBA" id="ARBA00023136"/>
    </source>
</evidence>
<evidence type="ECO:0000313" key="8">
    <source>
        <dbReference type="Proteomes" id="UP000677305"/>
    </source>
</evidence>
<dbReference type="InterPro" id="IPR006059">
    <property type="entry name" value="SBP"/>
</dbReference>
<evidence type="ECO:0000256" key="6">
    <source>
        <dbReference type="SAM" id="SignalP"/>
    </source>
</evidence>
<dbReference type="KEGG" id="vgu:HYG85_01775"/>
<dbReference type="PANTHER" id="PTHR43649">
    <property type="entry name" value="ARABINOSE-BINDING PROTEIN-RELATED"/>
    <property type="match status" value="1"/>
</dbReference>
<evidence type="ECO:0000313" key="7">
    <source>
        <dbReference type="EMBL" id="QUH27710.1"/>
    </source>
</evidence>
<dbReference type="InterPro" id="IPR050490">
    <property type="entry name" value="Bact_solute-bd_prot1"/>
</dbReference>
<keyword evidence="5" id="KW-0449">Lipoprotein</keyword>
<dbReference type="PANTHER" id="PTHR43649:SF33">
    <property type="entry name" value="POLYGALACTURONAN_RHAMNOGALACTURONAN-BINDING PROTEIN YTCQ"/>
    <property type="match status" value="1"/>
</dbReference>
<dbReference type="Pfam" id="PF01547">
    <property type="entry name" value="SBP_bac_1"/>
    <property type="match status" value="1"/>
</dbReference>
<dbReference type="AlphaFoldDB" id="A0A8J8M7Q0"/>
<keyword evidence="1" id="KW-1003">Cell membrane</keyword>
<feature type="signal peptide" evidence="6">
    <location>
        <begin position="1"/>
        <end position="25"/>
    </location>
</feature>
<keyword evidence="4" id="KW-0564">Palmitate</keyword>
<proteinExistence type="predicted"/>
<keyword evidence="3" id="KW-0472">Membrane</keyword>
<evidence type="ECO:0000256" key="2">
    <source>
        <dbReference type="ARBA" id="ARBA00022729"/>
    </source>
</evidence>
<feature type="chain" id="PRO_5038985623" evidence="6">
    <location>
        <begin position="26"/>
        <end position="539"/>
    </location>
</feature>
<dbReference type="SUPFAM" id="SSF53850">
    <property type="entry name" value="Periplasmic binding protein-like II"/>
    <property type="match status" value="1"/>
</dbReference>